<comment type="caution">
    <text evidence="2">The sequence shown here is derived from an EMBL/GenBank/DDBJ whole genome shotgun (WGS) entry which is preliminary data.</text>
</comment>
<sequence length="169" mass="18436">MRMPNTLARGPSGRRGQGSSRGSVVGRAGWSVVVMLFVVHPPEVFNGEQVNATTEAPNAVHEALVVRGLLRVGSLPGGVEQQPGLLSYCLTKVVMPLRWLLPGTLPRFKSNKPRGGRNSLRLLQLYSRGFIFSAATFPRLPGTTETLSSTQEVFIVPQPSQDYQELLKL</sequence>
<feature type="region of interest" description="Disordered" evidence="1">
    <location>
        <begin position="1"/>
        <end position="24"/>
    </location>
</feature>
<dbReference type="EMBL" id="JARAKH010000049">
    <property type="protein sequence ID" value="KAK8375674.1"/>
    <property type="molecule type" value="Genomic_DNA"/>
</dbReference>
<dbReference type="Proteomes" id="UP001487740">
    <property type="component" value="Unassembled WGS sequence"/>
</dbReference>
<organism evidence="2 3">
    <name type="scientific">Scylla paramamosain</name>
    <name type="common">Mud crab</name>
    <dbReference type="NCBI Taxonomy" id="85552"/>
    <lineage>
        <taxon>Eukaryota</taxon>
        <taxon>Metazoa</taxon>
        <taxon>Ecdysozoa</taxon>
        <taxon>Arthropoda</taxon>
        <taxon>Crustacea</taxon>
        <taxon>Multicrustacea</taxon>
        <taxon>Malacostraca</taxon>
        <taxon>Eumalacostraca</taxon>
        <taxon>Eucarida</taxon>
        <taxon>Decapoda</taxon>
        <taxon>Pleocyemata</taxon>
        <taxon>Brachyura</taxon>
        <taxon>Eubrachyura</taxon>
        <taxon>Portunoidea</taxon>
        <taxon>Portunidae</taxon>
        <taxon>Portuninae</taxon>
        <taxon>Scylla</taxon>
    </lineage>
</organism>
<keyword evidence="3" id="KW-1185">Reference proteome</keyword>
<evidence type="ECO:0000313" key="3">
    <source>
        <dbReference type="Proteomes" id="UP001487740"/>
    </source>
</evidence>
<reference evidence="2 3" key="1">
    <citation type="submission" date="2023-03" db="EMBL/GenBank/DDBJ databases">
        <title>High-quality genome of Scylla paramamosain provides insights in environmental adaptation.</title>
        <authorList>
            <person name="Zhang L."/>
        </authorList>
    </citation>
    <scope>NUCLEOTIDE SEQUENCE [LARGE SCALE GENOMIC DNA]</scope>
    <source>
        <strain evidence="2">LZ_2023a</strain>
        <tissue evidence="2">Muscle</tissue>
    </source>
</reference>
<gene>
    <name evidence="2" type="ORF">O3P69_008457</name>
</gene>
<protein>
    <submittedName>
        <fullName evidence="2">Uncharacterized protein</fullName>
    </submittedName>
</protein>
<accession>A0AAW0SL26</accession>
<dbReference type="AlphaFoldDB" id="A0AAW0SL26"/>
<proteinExistence type="predicted"/>
<evidence type="ECO:0000313" key="2">
    <source>
        <dbReference type="EMBL" id="KAK8375674.1"/>
    </source>
</evidence>
<evidence type="ECO:0000256" key="1">
    <source>
        <dbReference type="SAM" id="MobiDB-lite"/>
    </source>
</evidence>
<name>A0AAW0SL26_SCYPA</name>